<evidence type="ECO:0000256" key="4">
    <source>
        <dbReference type="ARBA" id="ARBA00024732"/>
    </source>
</evidence>
<dbReference type="InterPro" id="IPR020605">
    <property type="entry name" value="Octanoyltransferase_CS"/>
</dbReference>
<sequence>MSIEIINKGLMDYQECHQEMLELVKSTSRKNQIWHLEHFPVFTIGISEKLIKENKNERIPILKTDRGGKITYHGPGQLVFYFMLDLKIMPFRPTDLTKTILNKTSQVFKSISLDHELNFTDPGIYIEEQKIASIGMRIKNNFSYHGISINYNTDLKAFNSINPCGLNVKACNLLEYININKEDLHKKLIKEYLELDK</sequence>
<gene>
    <name evidence="10" type="primary">lipB</name>
    <name evidence="10" type="ORF">ISQ61_03275</name>
</gene>
<feature type="binding site" evidence="7">
    <location>
        <begin position="146"/>
        <end position="148"/>
    </location>
    <ligand>
        <name>substrate</name>
    </ligand>
</feature>
<keyword evidence="2 5" id="KW-0808">Transferase</keyword>
<dbReference type="PANTHER" id="PTHR10993">
    <property type="entry name" value="OCTANOYLTRANSFERASE"/>
    <property type="match status" value="1"/>
</dbReference>
<dbReference type="PROSITE" id="PS51733">
    <property type="entry name" value="BPL_LPL_CATALYTIC"/>
    <property type="match status" value="1"/>
</dbReference>
<dbReference type="Pfam" id="PF21948">
    <property type="entry name" value="LplA-B_cat"/>
    <property type="match status" value="1"/>
</dbReference>
<feature type="active site" description="Acyl-thioester intermediate" evidence="6">
    <location>
        <position position="164"/>
    </location>
</feature>
<dbReference type="SUPFAM" id="SSF55681">
    <property type="entry name" value="Class II aaRS and biotin synthetases"/>
    <property type="match status" value="1"/>
</dbReference>
<dbReference type="InterPro" id="IPR045864">
    <property type="entry name" value="aa-tRNA-synth_II/BPL/LPL"/>
</dbReference>
<feature type="site" description="Lowers pKa of active site Cys" evidence="8">
    <location>
        <position position="130"/>
    </location>
</feature>
<dbReference type="GO" id="GO:0009249">
    <property type="term" value="P:protein lipoylation"/>
    <property type="evidence" value="ECO:0007669"/>
    <property type="project" value="InterPro"/>
</dbReference>
<evidence type="ECO:0000259" key="9">
    <source>
        <dbReference type="PROSITE" id="PS51733"/>
    </source>
</evidence>
<evidence type="ECO:0000256" key="2">
    <source>
        <dbReference type="ARBA" id="ARBA00022679"/>
    </source>
</evidence>
<evidence type="ECO:0000256" key="8">
    <source>
        <dbReference type="PIRSR" id="PIRSR016262-3"/>
    </source>
</evidence>
<evidence type="ECO:0000256" key="3">
    <source>
        <dbReference type="ARBA" id="ARBA00023315"/>
    </source>
</evidence>
<dbReference type="Gene3D" id="3.30.930.10">
    <property type="entry name" value="Bira Bifunctional Protein, Domain 2"/>
    <property type="match status" value="1"/>
</dbReference>
<comment type="caution">
    <text evidence="10">The sequence shown here is derived from an EMBL/GenBank/DDBJ whole genome shotgun (WGS) entry which is preliminary data.</text>
</comment>
<feature type="domain" description="BPL/LPL catalytic" evidence="9">
    <location>
        <begin position="27"/>
        <end position="197"/>
    </location>
</feature>
<dbReference type="InterPro" id="IPR004143">
    <property type="entry name" value="BPL_LPL_catalytic"/>
</dbReference>
<dbReference type="EMBL" id="JADHQA010000014">
    <property type="protein sequence ID" value="MBL6820253.1"/>
    <property type="molecule type" value="Genomic_DNA"/>
</dbReference>
<comment type="catalytic activity">
    <reaction evidence="5">
        <text>octanoyl-[ACP] + L-lysyl-[protein] = N(6)-octanoyl-L-lysyl-[protein] + holo-[ACP] + H(+)</text>
        <dbReference type="Rhea" id="RHEA:17665"/>
        <dbReference type="Rhea" id="RHEA-COMP:9636"/>
        <dbReference type="Rhea" id="RHEA-COMP:9685"/>
        <dbReference type="Rhea" id="RHEA-COMP:9752"/>
        <dbReference type="Rhea" id="RHEA-COMP:9928"/>
        <dbReference type="ChEBI" id="CHEBI:15378"/>
        <dbReference type="ChEBI" id="CHEBI:29969"/>
        <dbReference type="ChEBI" id="CHEBI:64479"/>
        <dbReference type="ChEBI" id="CHEBI:78463"/>
        <dbReference type="ChEBI" id="CHEBI:78809"/>
        <dbReference type="EC" id="2.3.1.181"/>
    </reaction>
</comment>
<reference evidence="10" key="1">
    <citation type="submission" date="2020-10" db="EMBL/GenBank/DDBJ databases">
        <title>Microbiome of the Black Sea water column analyzed by genome centric metagenomics.</title>
        <authorList>
            <person name="Cabello-Yeves P.J."/>
            <person name="Callieri C."/>
            <person name="Picazo A."/>
            <person name="Mehrshad M."/>
            <person name="Haro-Moreno J.M."/>
            <person name="Roda-Garcia J."/>
            <person name="Dzembekova N."/>
            <person name="Slabakova V."/>
            <person name="Slabakova N."/>
            <person name="Moncheva S."/>
            <person name="Rodriguez-Valera F."/>
        </authorList>
    </citation>
    <scope>NUCLEOTIDE SEQUENCE</scope>
    <source>
        <strain evidence="10">BS307-5m-G47</strain>
    </source>
</reference>
<comment type="pathway">
    <text evidence="1 5">Protein modification; protein lipoylation via endogenous pathway; protein N(6)-(lipoyl)lysine from octanoyl-[acyl-carrier-protein]: step 1/2.</text>
</comment>
<keyword evidence="3 5" id="KW-0012">Acyltransferase</keyword>
<evidence type="ECO:0000256" key="7">
    <source>
        <dbReference type="PIRSR" id="PIRSR016262-2"/>
    </source>
</evidence>
<comment type="similarity">
    <text evidence="5">Belongs to the LipB family.</text>
</comment>
<organism evidence="10 11">
    <name type="scientific">SAR86 cluster bacterium</name>
    <dbReference type="NCBI Taxonomy" id="2030880"/>
    <lineage>
        <taxon>Bacteria</taxon>
        <taxon>Pseudomonadati</taxon>
        <taxon>Pseudomonadota</taxon>
        <taxon>Gammaproteobacteria</taxon>
        <taxon>SAR86 cluster</taxon>
    </lineage>
</organism>
<evidence type="ECO:0000256" key="1">
    <source>
        <dbReference type="ARBA" id="ARBA00004821"/>
    </source>
</evidence>
<dbReference type="PIRSF" id="PIRSF016262">
    <property type="entry name" value="LPLase"/>
    <property type="match status" value="1"/>
</dbReference>
<protein>
    <recommendedName>
        <fullName evidence="5">Octanoyltransferase</fullName>
        <ecNumber evidence="5">2.3.1.181</ecNumber>
    </recommendedName>
</protein>
<evidence type="ECO:0000313" key="10">
    <source>
        <dbReference type="EMBL" id="MBL6820253.1"/>
    </source>
</evidence>
<dbReference type="InterPro" id="IPR000544">
    <property type="entry name" value="Octanoyltransferase"/>
</dbReference>
<dbReference type="AlphaFoldDB" id="A0A937LKP4"/>
<dbReference type="NCBIfam" id="TIGR00214">
    <property type="entry name" value="lipB"/>
    <property type="match status" value="1"/>
</dbReference>
<name>A0A937LKP4_9GAMM</name>
<dbReference type="PROSITE" id="PS01313">
    <property type="entry name" value="LIPB"/>
    <property type="match status" value="1"/>
</dbReference>
<feature type="binding site" evidence="7">
    <location>
        <begin position="66"/>
        <end position="73"/>
    </location>
    <ligand>
        <name>substrate</name>
    </ligand>
</feature>
<dbReference type="GO" id="GO:0033819">
    <property type="term" value="F:lipoyl(octanoyl) transferase activity"/>
    <property type="evidence" value="ECO:0007669"/>
    <property type="project" value="UniProtKB-EC"/>
</dbReference>
<evidence type="ECO:0000256" key="6">
    <source>
        <dbReference type="PIRSR" id="PIRSR016262-1"/>
    </source>
</evidence>
<accession>A0A937LKP4</accession>
<dbReference type="Proteomes" id="UP000704935">
    <property type="component" value="Unassembled WGS sequence"/>
</dbReference>
<comment type="function">
    <text evidence="4 5">Catalyzes the transfer of endogenously produced octanoic acid from octanoyl-acyl-carrier-protein onto the lipoyl domains of lipoate-dependent enzymes. Lipoyl-ACP can also act as a substrate although octanoyl-ACP is likely to be the physiological substrate.</text>
</comment>
<proteinExistence type="inferred from homology"/>
<feature type="binding site" evidence="7">
    <location>
        <begin position="133"/>
        <end position="135"/>
    </location>
    <ligand>
        <name>substrate</name>
    </ligand>
</feature>
<evidence type="ECO:0000313" key="11">
    <source>
        <dbReference type="Proteomes" id="UP000704935"/>
    </source>
</evidence>
<dbReference type="EC" id="2.3.1.181" evidence="5"/>
<evidence type="ECO:0000256" key="5">
    <source>
        <dbReference type="PIRNR" id="PIRNR016262"/>
    </source>
</evidence>
<dbReference type="PANTHER" id="PTHR10993:SF7">
    <property type="entry name" value="LIPOYLTRANSFERASE 2, MITOCHONDRIAL-RELATED"/>
    <property type="match status" value="1"/>
</dbReference>